<proteinExistence type="predicted"/>
<organism evidence="4 5">
    <name type="scientific">Pseudomonas chlororaphis</name>
    <dbReference type="NCBI Taxonomy" id="587753"/>
    <lineage>
        <taxon>Bacteria</taxon>
        <taxon>Pseudomonadati</taxon>
        <taxon>Pseudomonadota</taxon>
        <taxon>Gammaproteobacteria</taxon>
        <taxon>Pseudomonadales</taxon>
        <taxon>Pseudomonadaceae</taxon>
        <taxon>Pseudomonas</taxon>
    </lineage>
</organism>
<evidence type="ECO:0000256" key="1">
    <source>
        <dbReference type="SAM" id="MobiDB-lite"/>
    </source>
</evidence>
<dbReference type="PANTHER" id="PTHR38731:SF1">
    <property type="entry name" value="FECR PROTEIN DOMAIN-CONTAINING PROTEIN"/>
    <property type="match status" value="1"/>
</dbReference>
<gene>
    <name evidence="4" type="ORF">PCL1606_60710</name>
</gene>
<dbReference type="AlphaFoldDB" id="A0A0D5Y904"/>
<dbReference type="RefSeq" id="WP_068801193.1">
    <property type="nucleotide sequence ID" value="NZ_CP011110.1"/>
</dbReference>
<evidence type="ECO:0000313" key="4">
    <source>
        <dbReference type="EMBL" id="AKA27514.1"/>
    </source>
</evidence>
<dbReference type="Pfam" id="PF04773">
    <property type="entry name" value="FecR"/>
    <property type="match status" value="1"/>
</dbReference>
<evidence type="ECO:0000313" key="5">
    <source>
        <dbReference type="Proteomes" id="UP000032748"/>
    </source>
</evidence>
<protein>
    <recommendedName>
        <fullName evidence="3">FecR protein domain-containing protein</fullName>
    </recommendedName>
</protein>
<feature type="region of interest" description="Disordered" evidence="1">
    <location>
        <begin position="182"/>
        <end position="212"/>
    </location>
</feature>
<dbReference type="OrthoDB" id="9813091at2"/>
<feature type="domain" description="FecR protein" evidence="3">
    <location>
        <begin position="85"/>
        <end position="179"/>
    </location>
</feature>
<dbReference type="EMBL" id="CP011110">
    <property type="protein sequence ID" value="AKA27514.1"/>
    <property type="molecule type" value="Genomic_DNA"/>
</dbReference>
<dbReference type="InterPro" id="IPR006860">
    <property type="entry name" value="FecR"/>
</dbReference>
<accession>A0A0D5Y904</accession>
<sequence>MTSLHIRHRAMLMSFLLGSAVAFSTAPAAIAAPKRPPYIDDNQQCRGQPLPATVEHLTGEAWKLDAKGNQLPLEEGMSVDELEGVKTSPSAFVSLSLGDGSLVVLPSSSQITLHLNEEHAIPQVALEQGQIESYVVKRPSDYDRFQIVTPIGVLGVRGTHFRVRNDDQLSLVEVLNGQVAVNREDAHEPAPKKPRGKQRPVGKPAGPQPGEVQVMGRQGLRIQKEGPLKPVDLLPAPQLMGQAGQTGDLPVWQLIMKPLPGAKRYRAQVATDKAFLNIKQEQFSSTPEVNFSGLEAFFYHVRLSAFDEQGLEGETGVYDIFYYPRTTRVQ</sequence>
<reference evidence="4 5" key="1">
    <citation type="journal article" date="2015" name="Mol. Plant Microbe Interact.">
        <title>Comparative Genomic Analysis of Pseudomonas chlororaphis PCL1606 Reveals New Insight into Antifungal Compounds Involved in Biocontrol.</title>
        <authorList>
            <person name="Calderon C.E."/>
            <person name="Ramos C."/>
            <person name="de Vicente A."/>
            <person name="Cazorla F.M."/>
        </authorList>
    </citation>
    <scope>NUCLEOTIDE SEQUENCE [LARGE SCALE GENOMIC DNA]</scope>
    <source>
        <strain evidence="4 5">PCL1606</strain>
    </source>
</reference>
<dbReference type="PATRIC" id="fig|587753.10.peg.6053"/>
<feature type="compositionally biased region" description="Basic and acidic residues" evidence="1">
    <location>
        <begin position="182"/>
        <end position="191"/>
    </location>
</feature>
<evidence type="ECO:0000256" key="2">
    <source>
        <dbReference type="SAM" id="SignalP"/>
    </source>
</evidence>
<dbReference type="KEGG" id="pcz:PCL1606_60710"/>
<dbReference type="Proteomes" id="UP000032748">
    <property type="component" value="Chromosome"/>
</dbReference>
<keyword evidence="2" id="KW-0732">Signal</keyword>
<dbReference type="Gene3D" id="2.60.120.1440">
    <property type="match status" value="1"/>
</dbReference>
<dbReference type="PANTHER" id="PTHR38731">
    <property type="entry name" value="LIPL45-RELATED LIPOPROTEIN-RELATED"/>
    <property type="match status" value="1"/>
</dbReference>
<feature type="chain" id="PRO_5002299801" description="FecR protein domain-containing protein" evidence="2">
    <location>
        <begin position="32"/>
        <end position="330"/>
    </location>
</feature>
<evidence type="ECO:0000259" key="3">
    <source>
        <dbReference type="Pfam" id="PF04773"/>
    </source>
</evidence>
<name>A0A0D5Y904_9PSED</name>
<feature type="signal peptide" evidence="2">
    <location>
        <begin position="1"/>
        <end position="31"/>
    </location>
</feature>